<organism evidence="2 3">
    <name type="scientific">Haloferula chungangensis</name>
    <dbReference type="NCBI Taxonomy" id="1048331"/>
    <lineage>
        <taxon>Bacteria</taxon>
        <taxon>Pseudomonadati</taxon>
        <taxon>Verrucomicrobiota</taxon>
        <taxon>Verrucomicrobiia</taxon>
        <taxon>Verrucomicrobiales</taxon>
        <taxon>Verrucomicrobiaceae</taxon>
        <taxon>Haloferula</taxon>
    </lineage>
</organism>
<name>A0ABW2L9N8_9BACT</name>
<evidence type="ECO:0008006" key="4">
    <source>
        <dbReference type="Google" id="ProtNLM"/>
    </source>
</evidence>
<keyword evidence="1" id="KW-0732">Signal</keyword>
<evidence type="ECO:0000256" key="1">
    <source>
        <dbReference type="SAM" id="SignalP"/>
    </source>
</evidence>
<accession>A0ABW2L9N8</accession>
<gene>
    <name evidence="2" type="ORF">ACFQY0_14610</name>
</gene>
<feature type="chain" id="PRO_5046793144" description="Lipoprotein" evidence="1">
    <location>
        <begin position="25"/>
        <end position="142"/>
    </location>
</feature>
<proteinExistence type="predicted"/>
<dbReference type="EMBL" id="JBHTBS010000007">
    <property type="protein sequence ID" value="MFC7338423.1"/>
    <property type="molecule type" value="Genomic_DNA"/>
</dbReference>
<protein>
    <recommendedName>
        <fullName evidence="4">Lipoprotein</fullName>
    </recommendedName>
</protein>
<reference evidence="3" key="1">
    <citation type="journal article" date="2019" name="Int. J. Syst. Evol. Microbiol.">
        <title>The Global Catalogue of Microorganisms (GCM) 10K type strain sequencing project: providing services to taxonomists for standard genome sequencing and annotation.</title>
        <authorList>
            <consortium name="The Broad Institute Genomics Platform"/>
            <consortium name="The Broad Institute Genome Sequencing Center for Infectious Disease"/>
            <person name="Wu L."/>
            <person name="Ma J."/>
        </authorList>
    </citation>
    <scope>NUCLEOTIDE SEQUENCE [LARGE SCALE GENOMIC DNA]</scope>
    <source>
        <strain evidence="3">CGMCC 4.1467</strain>
    </source>
</reference>
<dbReference type="Proteomes" id="UP001596472">
    <property type="component" value="Unassembled WGS sequence"/>
</dbReference>
<comment type="caution">
    <text evidence="2">The sequence shown here is derived from an EMBL/GenBank/DDBJ whole genome shotgun (WGS) entry which is preliminary data.</text>
</comment>
<feature type="signal peptide" evidence="1">
    <location>
        <begin position="1"/>
        <end position="24"/>
    </location>
</feature>
<dbReference type="RefSeq" id="WP_379713729.1">
    <property type="nucleotide sequence ID" value="NZ_JBHTBS010000007.1"/>
</dbReference>
<keyword evidence="3" id="KW-1185">Reference proteome</keyword>
<evidence type="ECO:0000313" key="3">
    <source>
        <dbReference type="Proteomes" id="UP001596472"/>
    </source>
</evidence>
<evidence type="ECO:0000313" key="2">
    <source>
        <dbReference type="EMBL" id="MFC7338423.1"/>
    </source>
</evidence>
<sequence length="142" mass="15429">MISLQLFKAIVLAGFATLALVSCSSSPSTVPYTGMEAPFIPDAKPIRNANSTDLLTLAETLPIFNSGDSKAWVRNSNPEDGEWLTRVGDPNTPVRIKRLPRGPSGAQRIMVMVGPSKNSSENPPPTWVYDLERVSGGWKQVF</sequence>